<accession>A0AAE1JUA3</accession>
<evidence type="ECO:0000256" key="7">
    <source>
        <dbReference type="RuleBase" id="RU367102"/>
    </source>
</evidence>
<protein>
    <recommendedName>
        <fullName evidence="7">Epidermal patterning factor-like protein</fullName>
    </recommendedName>
</protein>
<organism evidence="8 9">
    <name type="scientific">Acacia crassicarpa</name>
    <name type="common">northern wattle</name>
    <dbReference type="NCBI Taxonomy" id="499986"/>
    <lineage>
        <taxon>Eukaryota</taxon>
        <taxon>Viridiplantae</taxon>
        <taxon>Streptophyta</taxon>
        <taxon>Embryophyta</taxon>
        <taxon>Tracheophyta</taxon>
        <taxon>Spermatophyta</taxon>
        <taxon>Magnoliopsida</taxon>
        <taxon>eudicotyledons</taxon>
        <taxon>Gunneridae</taxon>
        <taxon>Pentapetalae</taxon>
        <taxon>rosids</taxon>
        <taxon>fabids</taxon>
        <taxon>Fabales</taxon>
        <taxon>Fabaceae</taxon>
        <taxon>Caesalpinioideae</taxon>
        <taxon>mimosoid clade</taxon>
        <taxon>Acacieae</taxon>
        <taxon>Acacia</taxon>
    </lineage>
</organism>
<dbReference type="GO" id="GO:0005576">
    <property type="term" value="C:extracellular region"/>
    <property type="evidence" value="ECO:0007669"/>
    <property type="project" value="UniProtKB-SubCell"/>
</dbReference>
<keyword evidence="9" id="KW-1185">Reference proteome</keyword>
<comment type="function">
    <text evidence="7">Controls stomatal patterning.</text>
</comment>
<evidence type="ECO:0000256" key="3">
    <source>
        <dbReference type="ARBA" id="ARBA00022473"/>
    </source>
</evidence>
<dbReference type="PANTHER" id="PTHR33109:SF95">
    <property type="entry name" value="EPIDERMAL PATTERNING FACTOR-LIKE PROTEIN"/>
    <property type="match status" value="1"/>
</dbReference>
<keyword evidence="3 7" id="KW-0217">Developmental protein</keyword>
<dbReference type="GO" id="GO:0010052">
    <property type="term" value="P:guard cell differentiation"/>
    <property type="evidence" value="ECO:0007669"/>
    <property type="project" value="UniProtKB-UniRule"/>
</dbReference>
<sequence length="184" mass="20871">MACLLPPLSSLLYATYVLFLRFLYLHQKQRLLLSSAVSTSSSEKMVSNGICVCWHRYIRMVIYLLTLFASTSIFTQKGFMAEGREIPTLTPVSNSYKKGMEEPGLVKEWKPQIGSRPPRCEGRCTSCGRCEAVQVPVTPQVQRHGRTGTTRSETRVIPLSRSDDLSNYKPMSWKCKCGNYFFNP</sequence>
<gene>
    <name evidence="8" type="ORF">QN277_017486</name>
</gene>
<evidence type="ECO:0000256" key="5">
    <source>
        <dbReference type="ARBA" id="ARBA00022729"/>
    </source>
</evidence>
<proteinExistence type="inferred from homology"/>
<dbReference type="Proteomes" id="UP001293593">
    <property type="component" value="Unassembled WGS sequence"/>
</dbReference>
<evidence type="ECO:0000256" key="6">
    <source>
        <dbReference type="ARBA" id="ARBA00023157"/>
    </source>
</evidence>
<keyword evidence="4 7" id="KW-0964">Secreted</keyword>
<name>A0AAE1JUA3_9FABA</name>
<dbReference type="InterPro" id="IPR039455">
    <property type="entry name" value="EPFL"/>
</dbReference>
<evidence type="ECO:0000256" key="2">
    <source>
        <dbReference type="ARBA" id="ARBA00008127"/>
    </source>
</evidence>
<reference evidence="8" key="1">
    <citation type="submission" date="2023-10" db="EMBL/GenBank/DDBJ databases">
        <title>Chromosome-level genome of the transformable northern wattle, Acacia crassicarpa.</title>
        <authorList>
            <person name="Massaro I."/>
            <person name="Sinha N.R."/>
            <person name="Poethig S."/>
            <person name="Leichty A.R."/>
        </authorList>
    </citation>
    <scope>NUCLEOTIDE SEQUENCE</scope>
    <source>
        <strain evidence="8">Acra3RX</strain>
        <tissue evidence="8">Leaf</tissue>
    </source>
</reference>
<evidence type="ECO:0000313" key="8">
    <source>
        <dbReference type="EMBL" id="KAK4274229.1"/>
    </source>
</evidence>
<comment type="subcellular location">
    <subcellularLocation>
        <location evidence="1 7">Secreted</location>
    </subcellularLocation>
</comment>
<keyword evidence="6" id="KW-1015">Disulfide bond</keyword>
<evidence type="ECO:0000256" key="4">
    <source>
        <dbReference type="ARBA" id="ARBA00022525"/>
    </source>
</evidence>
<evidence type="ECO:0000256" key="1">
    <source>
        <dbReference type="ARBA" id="ARBA00004613"/>
    </source>
</evidence>
<comment type="similarity">
    <text evidence="2 7">Belongs to the plant cysteine rich small secretory peptide family. Epidermal patterning factor subfamily.</text>
</comment>
<dbReference type="PANTHER" id="PTHR33109">
    <property type="entry name" value="EPIDERMAL PATTERNING FACTOR-LIKE PROTEIN 4"/>
    <property type="match status" value="1"/>
</dbReference>
<dbReference type="EMBL" id="JAWXYG010000004">
    <property type="protein sequence ID" value="KAK4274229.1"/>
    <property type="molecule type" value="Genomic_DNA"/>
</dbReference>
<dbReference type="AlphaFoldDB" id="A0AAE1JUA3"/>
<dbReference type="Pfam" id="PF17181">
    <property type="entry name" value="EPF"/>
    <property type="match status" value="1"/>
</dbReference>
<keyword evidence="5" id="KW-0732">Signal</keyword>
<comment type="caution">
    <text evidence="8">The sequence shown here is derived from an EMBL/GenBank/DDBJ whole genome shotgun (WGS) entry which is preliminary data.</text>
</comment>
<evidence type="ECO:0000313" key="9">
    <source>
        <dbReference type="Proteomes" id="UP001293593"/>
    </source>
</evidence>